<feature type="domain" description="Amidohydrolase-related" evidence="1">
    <location>
        <begin position="52"/>
        <end position="408"/>
    </location>
</feature>
<dbReference type="Gene3D" id="3.20.20.140">
    <property type="entry name" value="Metal-dependent hydrolases"/>
    <property type="match status" value="1"/>
</dbReference>
<dbReference type="InterPro" id="IPR051781">
    <property type="entry name" value="Metallo-dep_Hydrolase"/>
</dbReference>
<dbReference type="PANTHER" id="PTHR43135">
    <property type="entry name" value="ALPHA-D-RIBOSE 1-METHYLPHOSPHONATE 5-TRIPHOSPHATE DIPHOSPHATASE"/>
    <property type="match status" value="1"/>
</dbReference>
<dbReference type="CDD" id="cd01299">
    <property type="entry name" value="Met_dep_hydrolase_A"/>
    <property type="match status" value="1"/>
</dbReference>
<dbReference type="InterPro" id="IPR011059">
    <property type="entry name" value="Metal-dep_hydrolase_composite"/>
</dbReference>
<dbReference type="Gene3D" id="2.30.40.10">
    <property type="entry name" value="Urease, subunit C, domain 1"/>
    <property type="match status" value="1"/>
</dbReference>
<gene>
    <name evidence="2" type="ORF">Q6348_01495</name>
</gene>
<accession>A0ABT9D9L4</accession>
<reference evidence="2 3" key="1">
    <citation type="submission" date="2023-07" db="EMBL/GenBank/DDBJ databases">
        <title>Description of novel actinomycetes strains, isolated from tidal flat sediment.</title>
        <authorList>
            <person name="Lu C."/>
        </authorList>
    </citation>
    <scope>NUCLEOTIDE SEQUENCE [LARGE SCALE GENOMIC DNA]</scope>
    <source>
        <strain evidence="2 3">SYSU T00b441</strain>
    </source>
</reference>
<dbReference type="SUPFAM" id="SSF51556">
    <property type="entry name" value="Metallo-dependent hydrolases"/>
    <property type="match status" value="1"/>
</dbReference>
<dbReference type="InterPro" id="IPR006680">
    <property type="entry name" value="Amidohydro-rel"/>
</dbReference>
<dbReference type="EMBL" id="JAUQYP010000001">
    <property type="protein sequence ID" value="MDO8105868.1"/>
    <property type="molecule type" value="Genomic_DNA"/>
</dbReference>
<keyword evidence="3" id="KW-1185">Reference proteome</keyword>
<sequence>MGTIRIEADLLVPGRGDPVGDGTVLIDDGRITYAGPTTDAPATTAPATRVATVMPGLWDSHVHFMGVLDLDLGKLLQEAHSVFVARAVRSAADVLQAGFTSVRELGGHGVYLAHAIDEGTLDGPTIYGAGSILSPTGGHADFHGRSLATLMDYSAHEGATQLCDGVPDCLRAVRLQLRKNARVIKVCASGGVLSEVDHPVHQQFSGEELRAIVEEAGRAERAVAAHCHGKPGIMAALEAGVRTIEHGTYLDVEAATAMREAGAVLVATRSIVARMTRAVDQVPPFAAAKIRAIVERHAEAMQVAREGGVAVAAGTDFATVGPTTLAPLGRNGEELEHLVAAGYTPLEAIEAATANAPATLGAQAPRSGLLAAGYDADVIAVDGDPTADIALLADPVHVTHVWKAGRAVKAPQ</sequence>
<evidence type="ECO:0000313" key="3">
    <source>
        <dbReference type="Proteomes" id="UP001232536"/>
    </source>
</evidence>
<dbReference type="Proteomes" id="UP001232536">
    <property type="component" value="Unassembled WGS sequence"/>
</dbReference>
<proteinExistence type="predicted"/>
<dbReference type="InterPro" id="IPR032466">
    <property type="entry name" value="Metal_Hydrolase"/>
</dbReference>
<evidence type="ECO:0000313" key="2">
    <source>
        <dbReference type="EMBL" id="MDO8105868.1"/>
    </source>
</evidence>
<dbReference type="RefSeq" id="WP_304599569.1">
    <property type="nucleotide sequence ID" value="NZ_JAUQYP010000001.1"/>
</dbReference>
<protein>
    <submittedName>
        <fullName evidence="2">Amidohydrolase family protein</fullName>
    </submittedName>
</protein>
<dbReference type="PANTHER" id="PTHR43135:SF3">
    <property type="entry name" value="ALPHA-D-RIBOSE 1-METHYLPHOSPHONATE 5-TRIPHOSPHATE DIPHOSPHATASE"/>
    <property type="match status" value="1"/>
</dbReference>
<dbReference type="Pfam" id="PF01979">
    <property type="entry name" value="Amidohydro_1"/>
    <property type="match status" value="1"/>
</dbReference>
<organism evidence="2 3">
    <name type="scientific">Actinotalea lenta</name>
    <dbReference type="NCBI Taxonomy" id="3064654"/>
    <lineage>
        <taxon>Bacteria</taxon>
        <taxon>Bacillati</taxon>
        <taxon>Actinomycetota</taxon>
        <taxon>Actinomycetes</taxon>
        <taxon>Micrococcales</taxon>
        <taxon>Cellulomonadaceae</taxon>
        <taxon>Actinotalea</taxon>
    </lineage>
</organism>
<dbReference type="InterPro" id="IPR057744">
    <property type="entry name" value="OTAase-like"/>
</dbReference>
<dbReference type="SUPFAM" id="SSF51338">
    <property type="entry name" value="Composite domain of metallo-dependent hydrolases"/>
    <property type="match status" value="1"/>
</dbReference>
<comment type="caution">
    <text evidence="2">The sequence shown here is derived from an EMBL/GenBank/DDBJ whole genome shotgun (WGS) entry which is preliminary data.</text>
</comment>
<name>A0ABT9D9L4_9CELL</name>
<evidence type="ECO:0000259" key="1">
    <source>
        <dbReference type="Pfam" id="PF01979"/>
    </source>
</evidence>